<gene>
    <name evidence="3" type="ORF">OKIOD_LOCUS7388</name>
</gene>
<feature type="region of interest" description="Disordered" evidence="2">
    <location>
        <begin position="67"/>
        <end position="130"/>
    </location>
</feature>
<feature type="compositionally biased region" description="Acidic residues" evidence="2">
    <location>
        <begin position="121"/>
        <end position="130"/>
    </location>
</feature>
<feature type="region of interest" description="Disordered" evidence="2">
    <location>
        <begin position="1"/>
        <end position="26"/>
    </location>
</feature>
<organism evidence="3 4">
    <name type="scientific">Oikopleura dioica</name>
    <name type="common">Tunicate</name>
    <dbReference type="NCBI Taxonomy" id="34765"/>
    <lineage>
        <taxon>Eukaryota</taxon>
        <taxon>Metazoa</taxon>
        <taxon>Chordata</taxon>
        <taxon>Tunicata</taxon>
        <taxon>Appendicularia</taxon>
        <taxon>Copelata</taxon>
        <taxon>Oikopleuridae</taxon>
        <taxon>Oikopleura</taxon>
    </lineage>
</organism>
<protein>
    <submittedName>
        <fullName evidence="3">Oidioi.mRNA.OKI2018_I69.XSR.g15830.t2.cds</fullName>
    </submittedName>
</protein>
<feature type="compositionally biased region" description="Polar residues" evidence="2">
    <location>
        <begin position="903"/>
        <end position="914"/>
    </location>
</feature>
<proteinExistence type="predicted"/>
<evidence type="ECO:0000256" key="1">
    <source>
        <dbReference type="SAM" id="Coils"/>
    </source>
</evidence>
<feature type="region of interest" description="Disordered" evidence="2">
    <location>
        <begin position="718"/>
        <end position="813"/>
    </location>
</feature>
<accession>A0ABN7SE42</accession>
<feature type="region of interest" description="Disordered" evidence="2">
    <location>
        <begin position="831"/>
        <end position="871"/>
    </location>
</feature>
<feature type="compositionally biased region" description="Basic and acidic residues" evidence="2">
    <location>
        <begin position="739"/>
        <end position="755"/>
    </location>
</feature>
<dbReference type="EMBL" id="OU015569">
    <property type="protein sequence ID" value="CAG5098619.1"/>
    <property type="molecule type" value="Genomic_DNA"/>
</dbReference>
<feature type="region of interest" description="Disordered" evidence="2">
    <location>
        <begin position="897"/>
        <end position="955"/>
    </location>
</feature>
<keyword evidence="4" id="KW-1185">Reference proteome</keyword>
<feature type="coiled-coil region" evidence="1">
    <location>
        <begin position="273"/>
        <end position="321"/>
    </location>
</feature>
<evidence type="ECO:0000313" key="4">
    <source>
        <dbReference type="Proteomes" id="UP001158576"/>
    </source>
</evidence>
<feature type="region of interest" description="Disordered" evidence="2">
    <location>
        <begin position="203"/>
        <end position="248"/>
    </location>
</feature>
<sequence length="1079" mass="120333">MSTESFGTGASGKNQSFDSTSVDESLADFEEAERIANSEEHIALALAELDKVDNDVALLQNRSVAGGIYNPQMSSDRYFESEYSGNEVDDADQTLEPQEEDDDDIDEKENHFNEGGIYDSFDGETASENEDDFEKMMDEMVSVVESQTADESDDGKSFLSFNSSRYNIPRSMASRSVVEEERASSITEPYRVAPSVALARPTLPSGRSFELDTSEKPLTRARSTPKLSKSGPNAHAAHSTGNQLGRENKWASMPWLTTRKSVSDFSDISNIDNDNVKTKIKTLKNEKEKQDIAYKILQDDNTNLSKELSIAKQTIDSLRLNPTMNINFPQQQPGAAIAGAIPRSAKVKELPKASSPKLLPSSFATPKLTQAPYKGASNAQLARNKPYLQQADDDDYDYPSPNFGKNHERTVIQATPNRLSYDSHVDKPATDQENRVKANLARTELTDMIDGIDQSMNNYRDLVKMGQIDDSEREGVLENIGRNERKLEEDYMSAKSDVGEKLLDPDGVIGADIIRLGDELGQLKRQQELDAIKSMKKKASAGSVSSNRSSNATTVERNRCESPSRIPVQPAAEKYRRRNSRPSPVASPHLPKNSVSQLPVKKAQPNSSRQSSRKGSLTPQKTRANLVNEAAGHSLADSGIDSRVTSKPMSEIRNSKIPSTRDIIDGRINSLSESLKRNPFDKQRKTEMVPGKSSEEEIFPSERKTTSFGISAAPIMKHSVTQTEKDQPAARQRSHNSQRRTDQPKERLSKYRSTGDIRNLNQSDDEMSVYSESATDAETVVRNRRRQKSPKGRRSLRSSRQNIAAESAPQPPPTEYVYLKEEIDKLKGQLERQKHENEMSIRSAHKPIIRASSGVESSTNFDDSDFETRSSRKTNSIFAKLRKEIKGLREDLYKIATPKNRSRASSVNGETDGNLTDPHEQEHISSPPRRSQSPRRSQTHSIPRSQGVPLMPQPVPAGTAGFQYMPFPVDSQSGMPLWLLPNKSPFAGSTPNLTLIADEAPRSKTKSGRLRVDYTSDTNSDRDRRSSRRGTLLRASSNVQVYDADLDRRLRKVERASTKVDRGSRELMRSAQYKHYGYL</sequence>
<feature type="compositionally biased region" description="Basic and acidic residues" evidence="2">
    <location>
        <begin position="209"/>
        <end position="218"/>
    </location>
</feature>
<dbReference type="Proteomes" id="UP001158576">
    <property type="component" value="Chromosome XSR"/>
</dbReference>
<feature type="region of interest" description="Disordered" evidence="2">
    <location>
        <begin position="534"/>
        <end position="649"/>
    </location>
</feature>
<feature type="compositionally biased region" description="Acidic residues" evidence="2">
    <location>
        <begin position="87"/>
        <end position="107"/>
    </location>
</feature>
<feature type="compositionally biased region" description="Low complexity" evidence="2">
    <location>
        <begin position="925"/>
        <end position="936"/>
    </location>
</feature>
<reference evidence="3 4" key="1">
    <citation type="submission" date="2021-04" db="EMBL/GenBank/DDBJ databases">
        <authorList>
            <person name="Bliznina A."/>
        </authorList>
    </citation>
    <scope>NUCLEOTIDE SEQUENCE [LARGE SCALE GENOMIC DNA]</scope>
</reference>
<feature type="compositionally biased region" description="Polar residues" evidence="2">
    <location>
        <begin position="221"/>
        <end position="231"/>
    </location>
</feature>
<feature type="compositionally biased region" description="Basic residues" evidence="2">
    <location>
        <begin position="782"/>
        <end position="797"/>
    </location>
</feature>
<feature type="region of interest" description="Disordered" evidence="2">
    <location>
        <begin position="998"/>
        <end position="1030"/>
    </location>
</feature>
<keyword evidence="1" id="KW-0175">Coiled coil</keyword>
<feature type="compositionally biased region" description="Low complexity" evidence="2">
    <location>
        <begin position="540"/>
        <end position="555"/>
    </location>
</feature>
<evidence type="ECO:0000313" key="3">
    <source>
        <dbReference type="EMBL" id="CAG5098619.1"/>
    </source>
</evidence>
<feature type="compositionally biased region" description="Basic and acidic residues" evidence="2">
    <location>
        <begin position="1010"/>
        <end position="1024"/>
    </location>
</feature>
<feature type="compositionally biased region" description="Polar residues" evidence="2">
    <location>
        <begin position="1"/>
        <end position="23"/>
    </location>
</feature>
<name>A0ABN7SE42_OIKDI</name>
<feature type="compositionally biased region" description="Polar residues" evidence="2">
    <location>
        <begin position="604"/>
        <end position="625"/>
    </location>
</feature>
<feature type="region of interest" description="Disordered" evidence="2">
    <location>
        <begin position="682"/>
        <end position="703"/>
    </location>
</feature>
<evidence type="ECO:0000256" key="2">
    <source>
        <dbReference type="SAM" id="MobiDB-lite"/>
    </source>
</evidence>